<dbReference type="Pfam" id="PF00149">
    <property type="entry name" value="Metallophos"/>
    <property type="match status" value="1"/>
</dbReference>
<dbReference type="PANTHER" id="PTHR34990">
    <property type="entry name" value="UDP-2,3-DIACYLGLUCOSAMINE HYDROLASE-RELATED"/>
    <property type="match status" value="1"/>
</dbReference>
<dbReference type="GO" id="GO:0008758">
    <property type="term" value="F:UDP-2,3-diacylglucosamine hydrolase activity"/>
    <property type="evidence" value="ECO:0007669"/>
    <property type="project" value="TreeGrafter"/>
</dbReference>
<name>A0AAE3QUK2_9BACT</name>
<protein>
    <submittedName>
        <fullName evidence="7">UDP-2,3-diacylglucosamine diphosphatase</fullName>
        <ecNumber evidence="7">3.6.1.54</ecNumber>
    </submittedName>
</protein>
<evidence type="ECO:0000256" key="2">
    <source>
        <dbReference type="ARBA" id="ARBA00022519"/>
    </source>
</evidence>
<dbReference type="GO" id="GO:0016020">
    <property type="term" value="C:membrane"/>
    <property type="evidence" value="ECO:0007669"/>
    <property type="project" value="GOC"/>
</dbReference>
<evidence type="ECO:0000313" key="7">
    <source>
        <dbReference type="EMBL" id="MDJ1483566.1"/>
    </source>
</evidence>
<evidence type="ECO:0000256" key="3">
    <source>
        <dbReference type="ARBA" id="ARBA00022723"/>
    </source>
</evidence>
<dbReference type="GO" id="GO:0046872">
    <property type="term" value="F:metal ion binding"/>
    <property type="evidence" value="ECO:0007669"/>
    <property type="project" value="UniProtKB-KW"/>
</dbReference>
<evidence type="ECO:0000256" key="5">
    <source>
        <dbReference type="ARBA" id="ARBA00023211"/>
    </source>
</evidence>
<accession>A0AAE3QUK2</accession>
<dbReference type="EMBL" id="JASJOS010000011">
    <property type="protein sequence ID" value="MDJ1483566.1"/>
    <property type="molecule type" value="Genomic_DNA"/>
</dbReference>
<dbReference type="Gene3D" id="3.60.21.10">
    <property type="match status" value="1"/>
</dbReference>
<keyword evidence="2" id="KW-0997">Cell inner membrane</keyword>
<dbReference type="InterPro" id="IPR004843">
    <property type="entry name" value="Calcineurin-like_PHP"/>
</dbReference>
<keyword evidence="9" id="KW-1185">Reference proteome</keyword>
<evidence type="ECO:0000313" key="9">
    <source>
        <dbReference type="Proteomes" id="UP001228581"/>
    </source>
</evidence>
<dbReference type="PANTHER" id="PTHR34990:SF2">
    <property type="entry name" value="BLL8164 PROTEIN"/>
    <property type="match status" value="1"/>
</dbReference>
<keyword evidence="5" id="KW-0464">Manganese</keyword>
<evidence type="ECO:0000313" key="10">
    <source>
        <dbReference type="Proteomes" id="UP001241110"/>
    </source>
</evidence>
<dbReference type="InterPro" id="IPR043461">
    <property type="entry name" value="LpxH-like"/>
</dbReference>
<gene>
    <name evidence="7" type="ORF">QNI16_23915</name>
    <name evidence="8" type="ORF">QNI19_23210</name>
</gene>
<keyword evidence="7" id="KW-0378">Hydrolase</keyword>
<sequence>MKTHFRTIVISDIHLGTSGSKAKQVTNFLKQHTCDKLILNGDIIDGWQLKKYGAWKRKHTRFFKTILKMMEDYNTQVIYLRGNHDDFLDQILPVKVGGFSIQRDYILKSHGRRFYITHGDIFDSVTTQLKWIAQLGDIGYTFLLWVNKLYNNYRTNRGLPYYSLSQVVKQKVKSAVSYISDFETQLAELAKVKQCDGIICGHIHQPAIKQYGDIVYMNSGDWVESLSALTEDESGEWNLVYYSETSKSGLSHDLEDADLSDLEDDEIADLKALQDQLELVRVLKQVG</sequence>
<evidence type="ECO:0000256" key="1">
    <source>
        <dbReference type="ARBA" id="ARBA00022475"/>
    </source>
</evidence>
<dbReference type="RefSeq" id="WP_313983598.1">
    <property type="nucleotide sequence ID" value="NZ_JASJOR010000048.1"/>
</dbReference>
<dbReference type="Proteomes" id="UP001241110">
    <property type="component" value="Unassembled WGS sequence"/>
</dbReference>
<reference evidence="7 9" key="1">
    <citation type="submission" date="2023-05" db="EMBL/GenBank/DDBJ databases">
        <authorList>
            <person name="Zhang X."/>
        </authorList>
    </citation>
    <scope>NUCLEOTIDE SEQUENCE</scope>
    <source>
        <strain evidence="8 9">DM2B3-1</strain>
        <strain evidence="7">YF14B1</strain>
    </source>
</reference>
<dbReference type="CDD" id="cd07398">
    <property type="entry name" value="MPP_YbbF-LpxH"/>
    <property type="match status" value="1"/>
</dbReference>
<keyword evidence="3" id="KW-0479">Metal-binding</keyword>
<evidence type="ECO:0000256" key="4">
    <source>
        <dbReference type="ARBA" id="ARBA00023136"/>
    </source>
</evidence>
<organism evidence="7 10">
    <name type="scientific">Xanthocytophaga flava</name>
    <dbReference type="NCBI Taxonomy" id="3048013"/>
    <lineage>
        <taxon>Bacteria</taxon>
        <taxon>Pseudomonadati</taxon>
        <taxon>Bacteroidota</taxon>
        <taxon>Cytophagia</taxon>
        <taxon>Cytophagales</taxon>
        <taxon>Rhodocytophagaceae</taxon>
        <taxon>Xanthocytophaga</taxon>
    </lineage>
</organism>
<keyword evidence="4" id="KW-0472">Membrane</keyword>
<keyword evidence="1" id="KW-1003">Cell membrane</keyword>
<dbReference type="EMBL" id="JASJOT010000017">
    <property type="protein sequence ID" value="MDJ1495864.1"/>
    <property type="molecule type" value="Genomic_DNA"/>
</dbReference>
<dbReference type="Proteomes" id="UP001228581">
    <property type="component" value="Unassembled WGS sequence"/>
</dbReference>
<dbReference type="InterPro" id="IPR029052">
    <property type="entry name" value="Metallo-depent_PP-like"/>
</dbReference>
<dbReference type="AlphaFoldDB" id="A0AAE3QUK2"/>
<feature type="domain" description="Calcineurin-like phosphoesterase" evidence="6">
    <location>
        <begin position="6"/>
        <end position="206"/>
    </location>
</feature>
<evidence type="ECO:0000259" key="6">
    <source>
        <dbReference type="Pfam" id="PF00149"/>
    </source>
</evidence>
<dbReference type="GO" id="GO:0009245">
    <property type="term" value="P:lipid A biosynthetic process"/>
    <property type="evidence" value="ECO:0007669"/>
    <property type="project" value="TreeGrafter"/>
</dbReference>
<dbReference type="EC" id="3.6.1.54" evidence="7"/>
<proteinExistence type="predicted"/>
<evidence type="ECO:0000313" key="8">
    <source>
        <dbReference type="EMBL" id="MDJ1495864.1"/>
    </source>
</evidence>
<comment type="caution">
    <text evidence="7">The sequence shown here is derived from an EMBL/GenBank/DDBJ whole genome shotgun (WGS) entry which is preliminary data.</text>
</comment>
<dbReference type="SUPFAM" id="SSF56300">
    <property type="entry name" value="Metallo-dependent phosphatases"/>
    <property type="match status" value="1"/>
</dbReference>